<dbReference type="GO" id="GO:0006139">
    <property type="term" value="P:nucleobase-containing compound metabolic process"/>
    <property type="evidence" value="ECO:0007669"/>
    <property type="project" value="InterPro"/>
</dbReference>
<dbReference type="AlphaFoldDB" id="A0AAV5HJT7"/>
<dbReference type="InterPro" id="IPR036397">
    <property type="entry name" value="RNaseH_sf"/>
</dbReference>
<evidence type="ECO:0000256" key="1">
    <source>
        <dbReference type="ARBA" id="ARBA00022722"/>
    </source>
</evidence>
<sequence>MAKAYLVHYCGKIIETTVTENASMAENWVFNIQSGFSEQRINIVGFNCKWKPHPIESMGGRISTLQLCVDTRCLVLQISRLNNIPESIKHFFSDSNVVFVGIEVKKMVTKLQNEYGLNCTNKIDVRHLVKMPFPVSFCMKPGLKALASQLVGLHPWRSKKGRLNLDMDTGVLEKEQIKFACVDAYVSYRIGKKLLLEMQ</sequence>
<dbReference type="CDD" id="cd06141">
    <property type="entry name" value="WRN_exo"/>
    <property type="match status" value="1"/>
</dbReference>
<dbReference type="PANTHER" id="PTHR13620:SF115">
    <property type="entry name" value="3'-5' EXONUCLEASE DOMAIN-CONTAINING PROTEIN"/>
    <property type="match status" value="1"/>
</dbReference>
<evidence type="ECO:0000313" key="4">
    <source>
        <dbReference type="EMBL" id="GKU87060.1"/>
    </source>
</evidence>
<protein>
    <recommendedName>
        <fullName evidence="3">3'-5' exonuclease domain-containing protein</fullName>
    </recommendedName>
</protein>
<keyword evidence="2" id="KW-0378">Hydrolase</keyword>
<dbReference type="InterPro" id="IPR012337">
    <property type="entry name" value="RNaseH-like_sf"/>
</dbReference>
<dbReference type="Pfam" id="PF01612">
    <property type="entry name" value="DNA_pol_A_exo1"/>
    <property type="match status" value="1"/>
</dbReference>
<keyword evidence="1" id="KW-0540">Nuclease</keyword>
<accession>A0AAV5HJT7</accession>
<keyword evidence="5" id="KW-1185">Reference proteome</keyword>
<dbReference type="Gene3D" id="3.30.420.10">
    <property type="entry name" value="Ribonuclease H-like superfamily/Ribonuclease H"/>
    <property type="match status" value="1"/>
</dbReference>
<gene>
    <name evidence="4" type="ORF">SLEP1_g1511</name>
</gene>
<name>A0AAV5HJT7_9ROSI</name>
<evidence type="ECO:0000256" key="2">
    <source>
        <dbReference type="ARBA" id="ARBA00022801"/>
    </source>
</evidence>
<evidence type="ECO:0000313" key="5">
    <source>
        <dbReference type="Proteomes" id="UP001054252"/>
    </source>
</evidence>
<comment type="caution">
    <text evidence="4">The sequence shown here is derived from an EMBL/GenBank/DDBJ whole genome shotgun (WGS) entry which is preliminary data.</text>
</comment>
<dbReference type="EMBL" id="BPVZ01000001">
    <property type="protein sequence ID" value="GKU87060.1"/>
    <property type="molecule type" value="Genomic_DNA"/>
</dbReference>
<proteinExistence type="predicted"/>
<dbReference type="InterPro" id="IPR002562">
    <property type="entry name" value="3'-5'_exonuclease_dom"/>
</dbReference>
<dbReference type="InterPro" id="IPR051132">
    <property type="entry name" value="3-5_Exonuclease_domain"/>
</dbReference>
<dbReference type="GO" id="GO:0008408">
    <property type="term" value="F:3'-5' exonuclease activity"/>
    <property type="evidence" value="ECO:0007669"/>
    <property type="project" value="InterPro"/>
</dbReference>
<dbReference type="SUPFAM" id="SSF53098">
    <property type="entry name" value="Ribonuclease H-like"/>
    <property type="match status" value="1"/>
</dbReference>
<dbReference type="GO" id="GO:0003676">
    <property type="term" value="F:nucleic acid binding"/>
    <property type="evidence" value="ECO:0007669"/>
    <property type="project" value="InterPro"/>
</dbReference>
<evidence type="ECO:0000259" key="3">
    <source>
        <dbReference type="Pfam" id="PF01612"/>
    </source>
</evidence>
<dbReference type="GO" id="GO:0005737">
    <property type="term" value="C:cytoplasm"/>
    <property type="evidence" value="ECO:0007669"/>
    <property type="project" value="TreeGrafter"/>
</dbReference>
<feature type="domain" description="3'-5' exonuclease" evidence="3">
    <location>
        <begin position="57"/>
        <end position="198"/>
    </location>
</feature>
<reference evidence="4 5" key="1">
    <citation type="journal article" date="2021" name="Commun. Biol.">
        <title>The genome of Shorea leprosula (Dipterocarpaceae) highlights the ecological relevance of drought in aseasonal tropical rainforests.</title>
        <authorList>
            <person name="Ng K.K.S."/>
            <person name="Kobayashi M.J."/>
            <person name="Fawcett J.A."/>
            <person name="Hatakeyama M."/>
            <person name="Paape T."/>
            <person name="Ng C.H."/>
            <person name="Ang C.C."/>
            <person name="Tnah L.H."/>
            <person name="Lee C.T."/>
            <person name="Nishiyama T."/>
            <person name="Sese J."/>
            <person name="O'Brien M.J."/>
            <person name="Copetti D."/>
            <person name="Mohd Noor M.I."/>
            <person name="Ong R.C."/>
            <person name="Putra M."/>
            <person name="Sireger I.Z."/>
            <person name="Indrioko S."/>
            <person name="Kosugi Y."/>
            <person name="Izuno A."/>
            <person name="Isagi Y."/>
            <person name="Lee S.L."/>
            <person name="Shimizu K.K."/>
        </authorList>
    </citation>
    <scope>NUCLEOTIDE SEQUENCE [LARGE SCALE GENOMIC DNA]</scope>
    <source>
        <strain evidence="4">214</strain>
    </source>
</reference>
<organism evidence="4 5">
    <name type="scientific">Rubroshorea leprosula</name>
    <dbReference type="NCBI Taxonomy" id="152421"/>
    <lineage>
        <taxon>Eukaryota</taxon>
        <taxon>Viridiplantae</taxon>
        <taxon>Streptophyta</taxon>
        <taxon>Embryophyta</taxon>
        <taxon>Tracheophyta</taxon>
        <taxon>Spermatophyta</taxon>
        <taxon>Magnoliopsida</taxon>
        <taxon>eudicotyledons</taxon>
        <taxon>Gunneridae</taxon>
        <taxon>Pentapetalae</taxon>
        <taxon>rosids</taxon>
        <taxon>malvids</taxon>
        <taxon>Malvales</taxon>
        <taxon>Dipterocarpaceae</taxon>
        <taxon>Rubroshorea</taxon>
    </lineage>
</organism>
<dbReference type="GO" id="GO:0005634">
    <property type="term" value="C:nucleus"/>
    <property type="evidence" value="ECO:0007669"/>
    <property type="project" value="TreeGrafter"/>
</dbReference>
<dbReference type="Proteomes" id="UP001054252">
    <property type="component" value="Unassembled WGS sequence"/>
</dbReference>
<dbReference type="PANTHER" id="PTHR13620">
    <property type="entry name" value="3-5 EXONUCLEASE"/>
    <property type="match status" value="1"/>
</dbReference>